<protein>
    <recommendedName>
        <fullName evidence="3">ferroxidase</fullName>
        <ecNumber evidence="3">1.16.3.1</ecNumber>
    </recommendedName>
</protein>
<dbReference type="EC" id="1.16.3.1" evidence="3"/>
<evidence type="ECO:0000256" key="1">
    <source>
        <dbReference type="ARBA" id="ARBA00004173"/>
    </source>
</evidence>
<evidence type="ECO:0000256" key="7">
    <source>
        <dbReference type="ARBA" id="ARBA00022946"/>
    </source>
</evidence>
<dbReference type="GO" id="GO:0008198">
    <property type="term" value="F:ferrous iron binding"/>
    <property type="evidence" value="ECO:0007669"/>
    <property type="project" value="TreeGrafter"/>
</dbReference>
<keyword evidence="5" id="KW-0813">Transport</keyword>
<keyword evidence="7" id="KW-0809">Transit peptide</keyword>
<dbReference type="Gene3D" id="3.30.920.10">
    <property type="entry name" value="Frataxin/CyaY"/>
    <property type="match status" value="1"/>
</dbReference>
<dbReference type="GO" id="GO:0005739">
    <property type="term" value="C:mitochondrion"/>
    <property type="evidence" value="ECO:0007669"/>
    <property type="project" value="UniProtKB-SubCell"/>
</dbReference>
<dbReference type="NCBIfam" id="TIGR03422">
    <property type="entry name" value="mito_frataxin"/>
    <property type="match status" value="1"/>
</dbReference>
<dbReference type="VEuPathDB" id="FungiDB:AeMF1_006466"/>
<evidence type="ECO:0000313" key="13">
    <source>
        <dbReference type="EMBL" id="KAF0742777.1"/>
    </source>
</evidence>
<dbReference type="GO" id="GO:0006879">
    <property type="term" value="P:intracellular iron ion homeostasis"/>
    <property type="evidence" value="ECO:0007669"/>
    <property type="project" value="UniProtKB-KW"/>
</dbReference>
<keyword evidence="8" id="KW-0560">Oxidoreductase</keyword>
<evidence type="ECO:0000256" key="9">
    <source>
        <dbReference type="ARBA" id="ARBA00023004"/>
    </source>
</evidence>
<evidence type="ECO:0000256" key="4">
    <source>
        <dbReference type="ARBA" id="ARBA00022434"/>
    </source>
</evidence>
<evidence type="ECO:0000256" key="6">
    <source>
        <dbReference type="ARBA" id="ARBA00022496"/>
    </source>
</evidence>
<dbReference type="PROSITE" id="PS50810">
    <property type="entry name" value="FRATAXIN_2"/>
    <property type="match status" value="1"/>
</dbReference>
<comment type="subcellular location">
    <subcellularLocation>
        <location evidence="1">Mitochondrion</location>
    </subcellularLocation>
</comment>
<dbReference type="InterPro" id="IPR017789">
    <property type="entry name" value="Frataxin"/>
</dbReference>
<comment type="catalytic activity">
    <reaction evidence="12">
        <text>4 Fe(2+) + O2 + 4 H(+) = 4 Fe(3+) + 2 H2O</text>
        <dbReference type="Rhea" id="RHEA:11148"/>
        <dbReference type="ChEBI" id="CHEBI:15377"/>
        <dbReference type="ChEBI" id="CHEBI:15378"/>
        <dbReference type="ChEBI" id="CHEBI:15379"/>
        <dbReference type="ChEBI" id="CHEBI:29033"/>
        <dbReference type="ChEBI" id="CHEBI:29034"/>
        <dbReference type="EC" id="1.16.3.1"/>
    </reaction>
</comment>
<keyword evidence="11" id="KW-0496">Mitochondrion</keyword>
<dbReference type="SUPFAM" id="SSF55387">
    <property type="entry name" value="Frataxin/Nqo15-like"/>
    <property type="match status" value="1"/>
</dbReference>
<evidence type="ECO:0000256" key="3">
    <source>
        <dbReference type="ARBA" id="ARBA00013107"/>
    </source>
</evidence>
<dbReference type="SMART" id="SM01219">
    <property type="entry name" value="Frataxin_Cyay"/>
    <property type="match status" value="1"/>
</dbReference>
<reference evidence="13 14" key="1">
    <citation type="submission" date="2019-07" db="EMBL/GenBank/DDBJ databases">
        <title>Genomics analysis of Aphanomyces spp. identifies a new class of oomycete effector associated with host adaptation.</title>
        <authorList>
            <person name="Gaulin E."/>
        </authorList>
    </citation>
    <scope>NUCLEOTIDE SEQUENCE [LARGE SCALE GENOMIC DNA]</scope>
    <source>
        <strain evidence="13 14">ATCC 201684</strain>
    </source>
</reference>
<dbReference type="GO" id="GO:0004322">
    <property type="term" value="F:ferroxidase activity"/>
    <property type="evidence" value="ECO:0007669"/>
    <property type="project" value="UniProtKB-EC"/>
</dbReference>
<name>A0A6G0XQH9_9STRA</name>
<dbReference type="OrthoDB" id="1897642at2759"/>
<gene>
    <name evidence="13" type="ORF">Ae201684_002320</name>
</gene>
<comment type="caution">
    <text evidence="13">The sequence shown here is derived from an EMBL/GenBank/DDBJ whole genome shotgun (WGS) entry which is preliminary data.</text>
</comment>
<dbReference type="PROSITE" id="PS01344">
    <property type="entry name" value="FRATAXIN_1"/>
    <property type="match status" value="1"/>
</dbReference>
<accession>A0A6G0XQH9</accession>
<dbReference type="PANTHER" id="PTHR16821:SF2">
    <property type="entry name" value="FRATAXIN, MITOCHONDRIAL"/>
    <property type="match status" value="1"/>
</dbReference>
<dbReference type="Proteomes" id="UP000481153">
    <property type="component" value="Unassembled WGS sequence"/>
</dbReference>
<keyword evidence="4" id="KW-0409">Iron storage</keyword>
<keyword evidence="9" id="KW-0408">Iron</keyword>
<dbReference type="InterPro" id="IPR020895">
    <property type="entry name" value="Frataxin_CS"/>
</dbReference>
<dbReference type="NCBIfam" id="TIGR03421">
    <property type="entry name" value="FeS_CyaY"/>
    <property type="match status" value="1"/>
</dbReference>
<evidence type="ECO:0000256" key="5">
    <source>
        <dbReference type="ARBA" id="ARBA00022448"/>
    </source>
</evidence>
<dbReference type="InterPro" id="IPR036524">
    <property type="entry name" value="Frataxin/CyaY_sf"/>
</dbReference>
<dbReference type="AlphaFoldDB" id="A0A6G0XQH9"/>
<sequence length="178" mass="19734">MPLSIRMAGVNGIRAVGRLVARRLACARPQVRAFQALATPRAGEWPRSKSFQRMLFSTEGTNEVVSALSESEFTRYSDATLNAILELMDGIEAILPDADITLSQGVLTINLGEDGTWVLNKQGPNRQIWWSSPISGPKRFEYDIQSGKWLNTRDSSIELVELLSLEIEELTGIIVVTE</sequence>
<dbReference type="EMBL" id="VJMJ01000024">
    <property type="protein sequence ID" value="KAF0742777.1"/>
    <property type="molecule type" value="Genomic_DNA"/>
</dbReference>
<dbReference type="GO" id="GO:0034986">
    <property type="term" value="F:iron chaperone activity"/>
    <property type="evidence" value="ECO:0007669"/>
    <property type="project" value="TreeGrafter"/>
</dbReference>
<evidence type="ECO:0000256" key="11">
    <source>
        <dbReference type="ARBA" id="ARBA00023128"/>
    </source>
</evidence>
<dbReference type="Pfam" id="PF01491">
    <property type="entry name" value="Frataxin_Cyay"/>
    <property type="match status" value="1"/>
</dbReference>
<dbReference type="GO" id="GO:0016226">
    <property type="term" value="P:iron-sulfur cluster assembly"/>
    <property type="evidence" value="ECO:0007669"/>
    <property type="project" value="InterPro"/>
</dbReference>
<keyword evidence="10" id="KW-0406">Ion transport</keyword>
<keyword evidence="6" id="KW-0410">Iron transport</keyword>
<evidence type="ECO:0000256" key="10">
    <source>
        <dbReference type="ARBA" id="ARBA00023065"/>
    </source>
</evidence>
<evidence type="ECO:0000256" key="12">
    <source>
        <dbReference type="ARBA" id="ARBA00047990"/>
    </source>
</evidence>
<dbReference type="InterPro" id="IPR002908">
    <property type="entry name" value="Frataxin/CyaY"/>
</dbReference>
<dbReference type="GO" id="GO:0008199">
    <property type="term" value="F:ferric iron binding"/>
    <property type="evidence" value="ECO:0007669"/>
    <property type="project" value="InterPro"/>
</dbReference>
<evidence type="ECO:0000313" key="14">
    <source>
        <dbReference type="Proteomes" id="UP000481153"/>
    </source>
</evidence>
<evidence type="ECO:0000256" key="2">
    <source>
        <dbReference type="ARBA" id="ARBA00008183"/>
    </source>
</evidence>
<comment type="similarity">
    <text evidence="2">Belongs to the frataxin family.</text>
</comment>
<evidence type="ECO:0000256" key="8">
    <source>
        <dbReference type="ARBA" id="ARBA00023002"/>
    </source>
</evidence>
<dbReference type="PANTHER" id="PTHR16821">
    <property type="entry name" value="FRATAXIN"/>
    <property type="match status" value="1"/>
</dbReference>
<keyword evidence="14" id="KW-1185">Reference proteome</keyword>
<dbReference type="GO" id="GO:0006826">
    <property type="term" value="P:iron ion transport"/>
    <property type="evidence" value="ECO:0007669"/>
    <property type="project" value="UniProtKB-KW"/>
</dbReference>
<proteinExistence type="inferred from homology"/>
<dbReference type="GO" id="GO:0051537">
    <property type="term" value="F:2 iron, 2 sulfur cluster binding"/>
    <property type="evidence" value="ECO:0007669"/>
    <property type="project" value="TreeGrafter"/>
</dbReference>
<organism evidence="13 14">
    <name type="scientific">Aphanomyces euteiches</name>
    <dbReference type="NCBI Taxonomy" id="100861"/>
    <lineage>
        <taxon>Eukaryota</taxon>
        <taxon>Sar</taxon>
        <taxon>Stramenopiles</taxon>
        <taxon>Oomycota</taxon>
        <taxon>Saprolegniomycetes</taxon>
        <taxon>Saprolegniales</taxon>
        <taxon>Verrucalvaceae</taxon>
        <taxon>Aphanomyces</taxon>
    </lineage>
</organism>